<keyword evidence="1" id="KW-0812">Transmembrane</keyword>
<evidence type="ECO:0000256" key="1">
    <source>
        <dbReference type="SAM" id="Phobius"/>
    </source>
</evidence>
<dbReference type="EMBL" id="QNUG01000095">
    <property type="protein sequence ID" value="REC65512.1"/>
    <property type="molecule type" value="Genomic_DNA"/>
</dbReference>
<proteinExistence type="predicted"/>
<evidence type="ECO:0000313" key="3">
    <source>
        <dbReference type="Proteomes" id="UP000256326"/>
    </source>
</evidence>
<name>A0A3D9CIC5_9FLAO</name>
<dbReference type="AlphaFoldDB" id="A0A3D9CIC5"/>
<sequence>MYNENVLEINNIFGFLKILIITVNRPFFYTFFFLAQLFLFSKKSYPQWMFFPTIKHLFFK</sequence>
<organism evidence="2 3">
    <name type="scientific">Epilithonimonas hispanica</name>
    <dbReference type="NCBI Taxonomy" id="358687"/>
    <lineage>
        <taxon>Bacteria</taxon>
        <taxon>Pseudomonadati</taxon>
        <taxon>Bacteroidota</taxon>
        <taxon>Flavobacteriia</taxon>
        <taxon>Flavobacteriales</taxon>
        <taxon>Weeksellaceae</taxon>
        <taxon>Chryseobacterium group</taxon>
        <taxon>Epilithonimonas</taxon>
    </lineage>
</organism>
<keyword evidence="1" id="KW-0472">Membrane</keyword>
<protein>
    <submittedName>
        <fullName evidence="2">Uncharacterized protein</fullName>
    </submittedName>
</protein>
<gene>
    <name evidence="2" type="ORF">DRF58_17905</name>
</gene>
<dbReference type="Proteomes" id="UP000256326">
    <property type="component" value="Unassembled WGS sequence"/>
</dbReference>
<keyword evidence="1" id="KW-1133">Transmembrane helix</keyword>
<keyword evidence="3" id="KW-1185">Reference proteome</keyword>
<feature type="transmembrane region" description="Helical" evidence="1">
    <location>
        <begin position="12"/>
        <end position="40"/>
    </location>
</feature>
<comment type="caution">
    <text evidence="2">The sequence shown here is derived from an EMBL/GenBank/DDBJ whole genome shotgun (WGS) entry which is preliminary data.</text>
</comment>
<accession>A0A3D9CIC5</accession>
<reference evidence="2 3" key="1">
    <citation type="journal article" date="2006" name="Int. J. Syst. Evol. Microbiol.">
        <title>Chryseobacterium hispanicum sp. nov., isolated from the drinking water distribution system of Sevilla, Spain.</title>
        <authorList>
            <person name="Gallego V."/>
            <person name="Garcia M.T."/>
            <person name="Ventosa A."/>
        </authorList>
    </citation>
    <scope>NUCLEOTIDE SEQUENCE [LARGE SCALE GENOMIC DNA]</scope>
    <source>
        <strain evidence="2 3">KCTC 22104</strain>
    </source>
</reference>
<evidence type="ECO:0000313" key="2">
    <source>
        <dbReference type="EMBL" id="REC65512.1"/>
    </source>
</evidence>